<sequence>MEQHFTVTTRHYVKTLERALKLYTPSLREKV</sequence>
<reference evidence="1" key="1">
    <citation type="journal article" date="2014" name="Genome Biol. Evol.">
        <title>Pangenome evidence for extensive interdomain horizontal transfer affecting lineage core and shell genes in uncultured planktonic thaumarchaeota and euryarchaeota.</title>
        <authorList>
            <person name="Deschamps P."/>
            <person name="Zivanovic Y."/>
            <person name="Moreira D."/>
            <person name="Rodriguez-Valera F."/>
            <person name="Lopez-Garcia P."/>
        </authorList>
    </citation>
    <scope>NUCLEOTIDE SEQUENCE</scope>
</reference>
<dbReference type="EMBL" id="KF900419">
    <property type="protein sequence ID" value="AIE94286.1"/>
    <property type="molecule type" value="Genomic_DNA"/>
</dbReference>
<name>A0A075FXU3_9ARCH</name>
<protein>
    <submittedName>
        <fullName evidence="1">Uncharacterized protein</fullName>
    </submittedName>
</protein>
<evidence type="ECO:0000313" key="1">
    <source>
        <dbReference type="EMBL" id="AIE94286.1"/>
    </source>
</evidence>
<accession>A0A075FXU3</accession>
<organism evidence="1">
    <name type="scientific">uncultured marine thaumarchaeote AD1000_44_E12</name>
    <dbReference type="NCBI Taxonomy" id="1455918"/>
    <lineage>
        <taxon>Archaea</taxon>
        <taxon>Nitrososphaerota</taxon>
        <taxon>environmental samples</taxon>
    </lineage>
</organism>
<proteinExistence type="predicted"/>
<dbReference type="AlphaFoldDB" id="A0A075FXU3"/>